<dbReference type="Pfam" id="PF07386">
    <property type="entry name" value="DUF1499"/>
    <property type="match status" value="1"/>
</dbReference>
<dbReference type="RefSeq" id="WP_170175528.1">
    <property type="nucleotide sequence ID" value="NZ_BMFB01000001.1"/>
</dbReference>
<keyword evidence="2" id="KW-1185">Reference proteome</keyword>
<dbReference type="Proteomes" id="UP000286954">
    <property type="component" value="Chromosome"/>
</dbReference>
<reference evidence="1 2" key="1">
    <citation type="submission" date="2016-12" db="EMBL/GenBank/DDBJ databases">
        <title>The genome of dimorphic prosthecate Glycocaulis alkaliphilus 6b-8t, isolated from crude oil dictates its adaptability in petroleum environments.</title>
        <authorList>
            <person name="Wu X.-L."/>
            <person name="Geng S."/>
        </authorList>
    </citation>
    <scope>NUCLEOTIDE SEQUENCE [LARGE SCALE GENOMIC DNA]</scope>
    <source>
        <strain evidence="1 2">6B-8</strain>
    </source>
</reference>
<dbReference type="KEGG" id="gak:X907_2129"/>
<protein>
    <submittedName>
        <fullName evidence="1">Uncharacterized protein</fullName>
    </submittedName>
</protein>
<gene>
    <name evidence="1" type="ORF">X907_2129</name>
</gene>
<accession>A0A3T0EBI9</accession>
<proteinExistence type="predicted"/>
<dbReference type="InterPro" id="IPR010865">
    <property type="entry name" value="DUF1499"/>
</dbReference>
<evidence type="ECO:0000313" key="1">
    <source>
        <dbReference type="EMBL" id="AZU04650.1"/>
    </source>
</evidence>
<sequence length="270" mass="28734">MGILLTIRVIVIWLAGLAAIIVPFWFAAAGLGSRFGLWDWRFGLGIMTREIGPNLLFAALGLGALALVLLIATAIFVKDRRAGAGSWVAALAAIAVGAAGLWYAASVAARAAEIPPIHDISTDTTNPPQFTASLVIRRGADANSVDYAAKTDPRSGRPLPEVQAEAYPDIQPVIVSAEPLAAYQAALRVARELGWTVSTESERELMFEATATTFWYGFRDDIVVRVTALADGGAVVDARSVSRVGVSDLGANAARLRTFSDRLRDRLGED</sequence>
<organism evidence="1 2">
    <name type="scientific">Glycocaulis alkaliphilus</name>
    <dbReference type="NCBI Taxonomy" id="1434191"/>
    <lineage>
        <taxon>Bacteria</taxon>
        <taxon>Pseudomonadati</taxon>
        <taxon>Pseudomonadota</taxon>
        <taxon>Alphaproteobacteria</taxon>
        <taxon>Maricaulales</taxon>
        <taxon>Maricaulaceae</taxon>
        <taxon>Glycocaulis</taxon>
    </lineage>
</organism>
<dbReference type="EMBL" id="CP018911">
    <property type="protein sequence ID" value="AZU04650.1"/>
    <property type="molecule type" value="Genomic_DNA"/>
</dbReference>
<evidence type="ECO:0000313" key="2">
    <source>
        <dbReference type="Proteomes" id="UP000286954"/>
    </source>
</evidence>
<dbReference type="AlphaFoldDB" id="A0A3T0EBI9"/>
<name>A0A3T0EBI9_9PROT</name>